<keyword evidence="1" id="KW-0597">Phosphoprotein</keyword>
<evidence type="ECO:0000313" key="4">
    <source>
        <dbReference type="Proteomes" id="UP000005947"/>
    </source>
</evidence>
<dbReference type="EMBL" id="ACGK02000001">
    <property type="protein sequence ID" value="EGF23630.1"/>
    <property type="molecule type" value="Genomic_DNA"/>
</dbReference>
<name>F1T4I6_9ACTN</name>
<dbReference type="Gene3D" id="2.60.200.20">
    <property type="match status" value="1"/>
</dbReference>
<evidence type="ECO:0000256" key="1">
    <source>
        <dbReference type="ARBA" id="ARBA00022553"/>
    </source>
</evidence>
<dbReference type="Pfam" id="PF00498">
    <property type="entry name" value="FHA"/>
    <property type="match status" value="1"/>
</dbReference>
<dbReference type="InterPro" id="IPR008984">
    <property type="entry name" value="SMAD_FHA_dom_sf"/>
</dbReference>
<gene>
    <name evidence="3" type="ORF">HMPREF0091_10577</name>
</gene>
<dbReference type="CDD" id="cd00060">
    <property type="entry name" value="FHA"/>
    <property type="match status" value="1"/>
</dbReference>
<protein>
    <submittedName>
        <fullName evidence="3">FHA domain protein</fullName>
    </submittedName>
</protein>
<feature type="domain" description="FHA" evidence="2">
    <location>
        <begin position="136"/>
        <end position="185"/>
    </location>
</feature>
<sequence>MQFMREANHLEMMNSTKDLDSESVDITNTLHIPMESYMKTAESISRASADSKDAVQHMCTTKRCPVCDEELFEDMNICYGCLYDFSRTSSDREQGKYEAHPSAQQKSDMHTNELTSSEFLIHSEILDTKIRFSNQLRVGRSSSNDVVLHAHSVSRNHIRIFINKDEVLVEDCGATNEAKIHGRAIMDPVSVMVGDTIDVCGITFTRLS</sequence>
<accession>F1T4I6</accession>
<keyword evidence="4" id="KW-1185">Reference proteome</keyword>
<reference evidence="3 4" key="1">
    <citation type="submission" date="2011-02" db="EMBL/GenBank/DDBJ databases">
        <authorList>
            <person name="Muzny D."/>
            <person name="Qin X."/>
            <person name="Buhay C."/>
            <person name="Dugan-Rocha S."/>
            <person name="Ding Y."/>
            <person name="Chen G."/>
            <person name="Hawes A."/>
            <person name="Holder M."/>
            <person name="Jhangiani S."/>
            <person name="Johnson A."/>
            <person name="Khan Z."/>
            <person name="Li Z."/>
            <person name="Liu W."/>
            <person name="Liu X."/>
            <person name="Perez L."/>
            <person name="Shen H."/>
            <person name="Wang Q."/>
            <person name="Watt J."/>
            <person name="Xi L."/>
            <person name="Xin Y."/>
            <person name="Zhou J."/>
            <person name="Deng J."/>
            <person name="Jiang H."/>
            <person name="Liu Y."/>
            <person name="Qu J."/>
            <person name="Song X.-Z."/>
            <person name="Zhang L."/>
            <person name="Villasana D."/>
            <person name="Johnson A."/>
            <person name="Liu J."/>
            <person name="Liyanage D."/>
            <person name="Lorensuhewa L."/>
            <person name="Robinson T."/>
            <person name="Song A."/>
            <person name="Song B.-B."/>
            <person name="Dinh H."/>
            <person name="Thornton R."/>
            <person name="Coyle M."/>
            <person name="Francisco L."/>
            <person name="Jackson L."/>
            <person name="Javaid M."/>
            <person name="Korchina V."/>
            <person name="Kovar C."/>
            <person name="Mata R."/>
            <person name="Mathew T."/>
            <person name="Ngo R."/>
            <person name="Nguyen L."/>
            <person name="Nguyen N."/>
            <person name="Okwuonu G."/>
            <person name="Ongeri F."/>
            <person name="Pham C."/>
            <person name="Simmons D."/>
            <person name="Wilczek-Boney K."/>
            <person name="Hale W."/>
            <person name="Jakkamsetti A."/>
            <person name="Pham P."/>
            <person name="Ruth R."/>
            <person name="San Lucas F."/>
            <person name="Warren J."/>
            <person name="Zhang J."/>
            <person name="Zhao Z."/>
            <person name="Zhou C."/>
            <person name="Zhu D."/>
            <person name="Lee S."/>
            <person name="Bess C."/>
            <person name="Blankenburg K."/>
            <person name="Forbes L."/>
            <person name="Fu Q."/>
            <person name="Gubbala S."/>
            <person name="Hirani K."/>
            <person name="Jayaseelan J.C."/>
            <person name="Lara F."/>
            <person name="Munidasa M."/>
            <person name="Palculict T."/>
            <person name="Patil S."/>
            <person name="Pu L.-L."/>
            <person name="Saada N."/>
            <person name="Tang L."/>
            <person name="Weissenberger G."/>
            <person name="Zhu Y."/>
            <person name="Hemphill L."/>
            <person name="Shang Y."/>
            <person name="Youmans B."/>
            <person name="Ayvaz T."/>
            <person name="Ross M."/>
            <person name="Santibanez J."/>
            <person name="Aqrawi P."/>
            <person name="Gross S."/>
            <person name="Joshi V."/>
            <person name="Fowler G."/>
            <person name="Nazareth L."/>
            <person name="Reid J."/>
            <person name="Worley K."/>
            <person name="Petrosino J."/>
            <person name="Highlander S."/>
            <person name="Gibbs R."/>
        </authorList>
    </citation>
    <scope>NUCLEOTIDE SEQUENCE [LARGE SCALE GENOMIC DNA]</scope>
    <source>
        <strain evidence="3 4">DSM 15829</strain>
    </source>
</reference>
<dbReference type="eggNOG" id="COG1716">
    <property type="taxonomic scope" value="Bacteria"/>
</dbReference>
<dbReference type="OrthoDB" id="3186539at2"/>
<proteinExistence type="predicted"/>
<evidence type="ECO:0000259" key="2">
    <source>
        <dbReference type="PROSITE" id="PS50006"/>
    </source>
</evidence>
<dbReference type="AlphaFoldDB" id="F1T4I6"/>
<dbReference type="RefSeq" id="WP_006302758.1">
    <property type="nucleotide sequence ID" value="NZ_ACGK02000001.1"/>
</dbReference>
<dbReference type="PROSITE" id="PS50006">
    <property type="entry name" value="FHA_DOMAIN"/>
    <property type="match status" value="1"/>
</dbReference>
<organism evidence="3 4">
    <name type="scientific">Fannyhessea vaginae DSM 15829</name>
    <dbReference type="NCBI Taxonomy" id="525256"/>
    <lineage>
        <taxon>Bacteria</taxon>
        <taxon>Bacillati</taxon>
        <taxon>Actinomycetota</taxon>
        <taxon>Coriobacteriia</taxon>
        <taxon>Coriobacteriales</taxon>
        <taxon>Atopobiaceae</taxon>
        <taxon>Fannyhessea</taxon>
    </lineage>
</organism>
<evidence type="ECO:0000313" key="3">
    <source>
        <dbReference type="EMBL" id="EGF23630.1"/>
    </source>
</evidence>
<dbReference type="SUPFAM" id="SSF49879">
    <property type="entry name" value="SMAD/FHA domain"/>
    <property type="match status" value="1"/>
</dbReference>
<comment type="caution">
    <text evidence="3">The sequence shown here is derived from an EMBL/GenBank/DDBJ whole genome shotgun (WGS) entry which is preliminary data.</text>
</comment>
<dbReference type="Proteomes" id="UP000005947">
    <property type="component" value="Unassembled WGS sequence"/>
</dbReference>
<dbReference type="SMART" id="SM00240">
    <property type="entry name" value="FHA"/>
    <property type="match status" value="1"/>
</dbReference>
<dbReference type="InterPro" id="IPR000253">
    <property type="entry name" value="FHA_dom"/>
</dbReference>
<dbReference type="GeneID" id="93210183"/>